<feature type="repeat" description="WD" evidence="5">
    <location>
        <begin position="231"/>
        <end position="273"/>
    </location>
</feature>
<feature type="compositionally biased region" description="Polar residues" evidence="7">
    <location>
        <begin position="1481"/>
        <end position="1490"/>
    </location>
</feature>
<feature type="region of interest" description="Disordered" evidence="7">
    <location>
        <begin position="1827"/>
        <end position="1878"/>
    </location>
</feature>
<evidence type="ECO:0000256" key="5">
    <source>
        <dbReference type="PROSITE-ProRule" id="PRU00221"/>
    </source>
</evidence>
<sequence>MEVCLVLHRTDFLGNQHVLTYEQLQLRYAHVPPNSLALLLQQVLQLKREQSTEPGAQGVTSLLDAGQFSMLSAAATAAPEQHMEEQGQQQQRSVPAWRRAPHIRATTAQKLSLRESGANTAANSQRVLMPPEQFAGHLNHHSTVRGHRYAVYCIAFDRRGRYIITGSDDRLVKIWSSETAMLLRSCRGHDGEVTDLAVSVDNTMVASSSNDHTVRCWNLEADVLGHPVSVLVGHTAAVTFVDFCRALPHALLSSSFDGTCRIWNAQTSAPAAIVLRASPQFGPKTAALRHVGDMAVPSVGSRLRNAASSRDASIAEEAAAAGAAAAGTAPEAPGLLVCSFSYDGDFIVAGANDCNAYVWHWDVVKRLQHRPGRPFYDPPAEEDLEDQPSSSSTAAPPALADLPPEQWPRPQELCKLQGHRNDVLLLQFSHDGEGIATGSKDGCVQLWRRRKRKGKVLNLWELHHTLACSNDEDAEAVRTARRRKRAPPTPSINQVAWSTDDSKILAAVTDHSIWVWDAFSGEVSQRLVGHAASVHILECHPTDHRLAMSASYDGLTIVWNIVTGVMLTSFSTCDTCPGGGRWVDPIQLVDGHWAPDGSSLAVSDVAGQWHLYGVGSGDLAQWARYDQFFASDYGRLIQDANRWVIDEDTQLPPHLRTTRDALVDYVGDPYVEPYQSAFQERRVALLPLHTAQGWEDPDRLGGRLPHALITEPPTLTSAFWQAQEAGGSEAAVQQAVQRAAERAQQAADALAQGLPTPAPQHPPQPRPQQASRQAPARAQSQGTGAAAARQAQAVRQPAAQRQQIIELAAARREALRAASEPGESGEEEAESESDLSESSSESGDEQQRRRRDNAIERDGEGYALRGRTRASGSSRPPKRSRDARSSRLSSRKRARRQYADEFVSGDESESESDLDDLEEEEEQQDSRLRRSHRRAAARARRALSPQDRKGKGPKGSRHRGSKNRKHQKQDQAAGGGRPEVAYSWLQGWKQNPGTYIPQQGDEVVYLQEGHAKYLELIKDKQQGPWETLVGTADGGQELHMRPAEPARVVSLHYIISDIPDLHQATTVRMHLILTDPASPLSGREFTVDLPPPSFGAAEFVVLRARFDAAIERCWKAGDRCQVFYTDEHDGQWWTGVIIEDMRDGRPADEVLRDPYGCGGLWERFTVVWDQETVDEPGPSSAGESQNIQQLSPWELFDEGVATAEAVAEGSHLDEAIVLRTLAMVEQLSRDPRFGEFVETVPAGACWPTEDDVVYYNVDIALPFSLANMRDRLEERYYRQPEALEHDARLIAINAGRFNGAESEVALEAHELSRRIIAAKEGRLLEEQNPSPAIAAFTSERPRRPSRLHAASAADHDRVGDGGAGSSQAPDAETGAGTPGFGSRRTARARVPTSGLLGDGPNQLAGSREGSTDGDLPGSPAGGAAPGSARRIHCSRSSVAHAASTAPDEAAQGSGRRGLRSRPAVSYADMADPHDELRATPASGQQSQCTQSHEHANQQHTYEDQPELNEAGDAHLHPSSVQAASAELASSEGAEEGGQAPKSKRLLGGLKPAGRTRPTNNQLLYKAYFRWSHYPHKLLEGPTLPLETEACASVTSAFLQVLSVLYNVETGRLSEPRNILQLLSINTRRTKVVELSSGTHRVPDELRRHSLSDGKGGQYSTNLDRNRYGTDDQYLSTVIRYDLDFLDMCPCLVDVEIIDAKNGSGTVLVSADEGLCTCGGKPSQKQLKSHKAERVENAARASSASGGWNQRGAAASGESGLSSRAEQEALGAQAGSAGNDLFDALLMAATVDAAPAAAARSAGEPATSGRAHLTTTRQRSRIWALNASAAESGDQQRLAEEEAGSGHLGTESVLRRAQVTKHVRPRSTLARRASTQSVRETSIMGMPLPKSNGSAFAPLPGDSRAGGLADLCSQEVAGNGHSEGLPASNAAIGSRPGAFRVVQRTGSAGQLSSLGRASDDAELRRLQQEVSQMKVEAASWQSQLAELSAKEAAARSQAGALQDELNLQQIHVAQYVAQITALKAEVQRLGAAHREADARAVAQQAAAERAQQELATLKSSHTAHPAADAGSRPASATASLTEHALTEDGQPGHSTASAATVEAKAEAMWQMPIKSLVSHVEVPWELGADLLCPPGPTVQAWNAMTATPSTS</sequence>
<evidence type="ECO:0000256" key="6">
    <source>
        <dbReference type="SAM" id="Coils"/>
    </source>
</evidence>
<dbReference type="PROSITE" id="PS50082">
    <property type="entry name" value="WD_REPEATS_2"/>
    <property type="match status" value="6"/>
</dbReference>
<evidence type="ECO:0000256" key="1">
    <source>
        <dbReference type="ARBA" id="ARBA00022574"/>
    </source>
</evidence>
<reference evidence="9 10" key="1">
    <citation type="journal article" date="2024" name="Nat. Commun.">
        <title>Phylogenomics reveals the evolutionary origins of lichenization in chlorophyte algae.</title>
        <authorList>
            <person name="Puginier C."/>
            <person name="Libourel C."/>
            <person name="Otte J."/>
            <person name="Skaloud P."/>
            <person name="Haon M."/>
            <person name="Grisel S."/>
            <person name="Petersen M."/>
            <person name="Berrin J.G."/>
            <person name="Delaux P.M."/>
            <person name="Dal Grande F."/>
            <person name="Keller J."/>
        </authorList>
    </citation>
    <scope>NUCLEOTIDE SEQUENCE [LARGE SCALE GENOMIC DNA]</scope>
    <source>
        <strain evidence="9 10">SAG 2043</strain>
    </source>
</reference>
<feature type="region of interest" description="Disordered" evidence="7">
    <location>
        <begin position="814"/>
        <end position="977"/>
    </location>
</feature>
<feature type="domain" description="Bromo" evidence="8">
    <location>
        <begin position="1228"/>
        <end position="1305"/>
    </location>
</feature>
<feature type="region of interest" description="Disordered" evidence="7">
    <location>
        <begin position="2039"/>
        <end position="2096"/>
    </location>
</feature>
<accession>A0AAW1R6I1</accession>
<dbReference type="Pfam" id="PF25313">
    <property type="entry name" value="BRWD_AD"/>
    <property type="match status" value="1"/>
</dbReference>
<keyword evidence="2" id="KW-0677">Repeat</keyword>
<dbReference type="Gene3D" id="1.20.920.10">
    <property type="entry name" value="Bromodomain-like"/>
    <property type="match status" value="1"/>
</dbReference>
<feature type="region of interest" description="Disordered" evidence="7">
    <location>
        <begin position="1328"/>
        <end position="1462"/>
    </location>
</feature>
<evidence type="ECO:0000313" key="9">
    <source>
        <dbReference type="EMBL" id="KAK9829398.1"/>
    </source>
</evidence>
<proteinExistence type="predicted"/>
<protein>
    <recommendedName>
        <fullName evidence="8">Bromo domain-containing protein</fullName>
    </recommendedName>
</protein>
<feature type="repeat" description="WD" evidence="5">
    <location>
        <begin position="527"/>
        <end position="569"/>
    </location>
</feature>
<dbReference type="PANTHER" id="PTHR16266">
    <property type="entry name" value="WD REPEAT DOMAIN 9"/>
    <property type="match status" value="1"/>
</dbReference>
<feature type="compositionally biased region" description="Basic residues" evidence="7">
    <location>
        <begin position="951"/>
        <end position="967"/>
    </location>
</feature>
<dbReference type="SUPFAM" id="SSF50998">
    <property type="entry name" value="Quinoprotein alcohol dehydrogenase-like"/>
    <property type="match status" value="1"/>
</dbReference>
<dbReference type="InterPro" id="IPR001487">
    <property type="entry name" value="Bromodomain"/>
</dbReference>
<dbReference type="InterPro" id="IPR036427">
    <property type="entry name" value="Bromodomain-like_sf"/>
</dbReference>
<dbReference type="PROSITE" id="PS00678">
    <property type="entry name" value="WD_REPEATS_1"/>
    <property type="match status" value="2"/>
</dbReference>
<dbReference type="Pfam" id="PF00439">
    <property type="entry name" value="Bromodomain"/>
    <property type="match status" value="1"/>
</dbReference>
<feature type="repeat" description="WD" evidence="5">
    <location>
        <begin position="492"/>
        <end position="526"/>
    </location>
</feature>
<dbReference type="GO" id="GO:0005634">
    <property type="term" value="C:nucleus"/>
    <property type="evidence" value="ECO:0007669"/>
    <property type="project" value="TreeGrafter"/>
</dbReference>
<keyword evidence="6" id="KW-0175">Coiled coil</keyword>
<organism evidence="9 10">
    <name type="scientific">[Myrmecia] bisecta</name>
    <dbReference type="NCBI Taxonomy" id="41462"/>
    <lineage>
        <taxon>Eukaryota</taxon>
        <taxon>Viridiplantae</taxon>
        <taxon>Chlorophyta</taxon>
        <taxon>core chlorophytes</taxon>
        <taxon>Trebouxiophyceae</taxon>
        <taxon>Trebouxiales</taxon>
        <taxon>Trebouxiaceae</taxon>
        <taxon>Myrmecia</taxon>
    </lineage>
</organism>
<dbReference type="GO" id="GO:0007010">
    <property type="term" value="P:cytoskeleton organization"/>
    <property type="evidence" value="ECO:0007669"/>
    <property type="project" value="TreeGrafter"/>
</dbReference>
<evidence type="ECO:0000313" key="10">
    <source>
        <dbReference type="Proteomes" id="UP001489004"/>
    </source>
</evidence>
<feature type="compositionally biased region" description="Low complexity" evidence="7">
    <location>
        <begin position="1518"/>
        <end position="1539"/>
    </location>
</feature>
<feature type="compositionally biased region" description="Low complexity" evidence="7">
    <location>
        <begin position="2039"/>
        <end position="2054"/>
    </location>
</feature>
<feature type="compositionally biased region" description="Acidic residues" evidence="7">
    <location>
        <begin position="823"/>
        <end position="835"/>
    </location>
</feature>
<keyword evidence="3 4" id="KW-0103">Bromodomain</keyword>
<feature type="compositionally biased region" description="Low complexity" evidence="7">
    <location>
        <begin position="767"/>
        <end position="797"/>
    </location>
</feature>
<feature type="compositionally biased region" description="Low complexity" evidence="7">
    <location>
        <begin position="1750"/>
        <end position="1763"/>
    </location>
</feature>
<feature type="coiled-coil region" evidence="6">
    <location>
        <begin position="1955"/>
        <end position="2003"/>
    </location>
</feature>
<dbReference type="InterPro" id="IPR001680">
    <property type="entry name" value="WD40_rpt"/>
</dbReference>
<dbReference type="InterPro" id="IPR011047">
    <property type="entry name" value="Quinoprotein_ADH-like_sf"/>
</dbReference>
<feature type="compositionally biased region" description="Acidic residues" evidence="7">
    <location>
        <begin position="903"/>
        <end position="923"/>
    </location>
</feature>
<feature type="compositionally biased region" description="Pro residues" evidence="7">
    <location>
        <begin position="756"/>
        <end position="766"/>
    </location>
</feature>
<feature type="region of interest" description="Disordered" evidence="7">
    <location>
        <begin position="374"/>
        <end position="409"/>
    </location>
</feature>
<comment type="caution">
    <text evidence="9">The sequence shown here is derived from an EMBL/GenBank/DDBJ whole genome shotgun (WGS) entry which is preliminary data.</text>
</comment>
<evidence type="ECO:0000256" key="2">
    <source>
        <dbReference type="ARBA" id="ARBA00022737"/>
    </source>
</evidence>
<feature type="repeat" description="WD" evidence="5">
    <location>
        <begin position="186"/>
        <end position="220"/>
    </location>
</feature>
<gene>
    <name evidence="9" type="ORF">WJX72_005590</name>
</gene>
<dbReference type="InterPro" id="IPR015943">
    <property type="entry name" value="WD40/YVTN_repeat-like_dom_sf"/>
</dbReference>
<dbReference type="InterPro" id="IPR052060">
    <property type="entry name" value="Bromo_WD_repeat"/>
</dbReference>
<keyword evidence="1 5" id="KW-0853">WD repeat</keyword>
<feature type="repeat" description="WD" evidence="5">
    <location>
        <begin position="416"/>
        <end position="447"/>
    </location>
</feature>
<evidence type="ECO:0000256" key="4">
    <source>
        <dbReference type="PROSITE-ProRule" id="PRU00035"/>
    </source>
</evidence>
<dbReference type="EMBL" id="JALJOR010000001">
    <property type="protein sequence ID" value="KAK9829398.1"/>
    <property type="molecule type" value="Genomic_DNA"/>
</dbReference>
<keyword evidence="10" id="KW-1185">Reference proteome</keyword>
<dbReference type="SMART" id="SM00320">
    <property type="entry name" value="WD40"/>
    <property type="match status" value="7"/>
</dbReference>
<feature type="compositionally biased region" description="Low complexity" evidence="7">
    <location>
        <begin position="388"/>
        <end position="404"/>
    </location>
</feature>
<dbReference type="InterPro" id="IPR057451">
    <property type="entry name" value="BRWD/PHIP_AD"/>
</dbReference>
<dbReference type="Proteomes" id="UP001489004">
    <property type="component" value="Unassembled WGS sequence"/>
</dbReference>
<evidence type="ECO:0000256" key="7">
    <source>
        <dbReference type="SAM" id="MobiDB-lite"/>
    </source>
</evidence>
<dbReference type="PROSITE" id="PS50294">
    <property type="entry name" value="WD_REPEATS_REGION"/>
    <property type="match status" value="4"/>
</dbReference>
<dbReference type="SUPFAM" id="SSF50978">
    <property type="entry name" value="WD40 repeat-like"/>
    <property type="match status" value="1"/>
</dbReference>
<dbReference type="Gene3D" id="2.130.10.10">
    <property type="entry name" value="YVTN repeat-like/Quinoprotein amine dehydrogenase"/>
    <property type="match status" value="3"/>
</dbReference>
<evidence type="ECO:0000256" key="3">
    <source>
        <dbReference type="ARBA" id="ARBA00023117"/>
    </source>
</evidence>
<dbReference type="InterPro" id="IPR036322">
    <property type="entry name" value="WD40_repeat_dom_sf"/>
</dbReference>
<feature type="compositionally biased region" description="Basic residues" evidence="7">
    <location>
        <begin position="929"/>
        <end position="941"/>
    </location>
</feature>
<dbReference type="GO" id="GO:0008360">
    <property type="term" value="P:regulation of cell shape"/>
    <property type="evidence" value="ECO:0007669"/>
    <property type="project" value="TreeGrafter"/>
</dbReference>
<feature type="region of interest" description="Disordered" evidence="7">
    <location>
        <begin position="1474"/>
        <end position="1557"/>
    </location>
</feature>
<feature type="repeat" description="WD" evidence="5">
    <location>
        <begin position="144"/>
        <end position="185"/>
    </location>
</feature>
<evidence type="ECO:0000259" key="8">
    <source>
        <dbReference type="PROSITE" id="PS50014"/>
    </source>
</evidence>
<feature type="compositionally biased region" description="Basic and acidic residues" evidence="7">
    <location>
        <begin position="1491"/>
        <end position="1502"/>
    </location>
</feature>
<dbReference type="SUPFAM" id="SSF47370">
    <property type="entry name" value="Bromodomain"/>
    <property type="match status" value="1"/>
</dbReference>
<name>A0AAW1R6I1_9CHLO</name>
<dbReference type="PANTHER" id="PTHR16266:SF17">
    <property type="entry name" value="BRWD3"/>
    <property type="match status" value="1"/>
</dbReference>
<dbReference type="CDD" id="cd00200">
    <property type="entry name" value="WD40"/>
    <property type="match status" value="1"/>
</dbReference>
<dbReference type="PROSITE" id="PS50014">
    <property type="entry name" value="BROMODOMAIN_2"/>
    <property type="match status" value="1"/>
</dbReference>
<feature type="region of interest" description="Disordered" evidence="7">
    <location>
        <begin position="1719"/>
        <end position="1766"/>
    </location>
</feature>
<dbReference type="InterPro" id="IPR019775">
    <property type="entry name" value="WD40_repeat_CS"/>
</dbReference>
<feature type="region of interest" description="Disordered" evidence="7">
    <location>
        <begin position="741"/>
        <end position="797"/>
    </location>
</feature>
<feature type="compositionally biased region" description="Low complexity" evidence="7">
    <location>
        <begin position="741"/>
        <end position="752"/>
    </location>
</feature>
<dbReference type="GO" id="GO:0006357">
    <property type="term" value="P:regulation of transcription by RNA polymerase II"/>
    <property type="evidence" value="ECO:0007669"/>
    <property type="project" value="TreeGrafter"/>
</dbReference>
<dbReference type="Pfam" id="PF00400">
    <property type="entry name" value="WD40"/>
    <property type="match status" value="7"/>
</dbReference>